<dbReference type="eggNOG" id="KOG1156">
    <property type="taxonomic scope" value="Eukaryota"/>
</dbReference>
<evidence type="ECO:0008006" key="8">
    <source>
        <dbReference type="Google" id="ProtNLM"/>
    </source>
</evidence>
<dbReference type="Pfam" id="PF12569">
    <property type="entry name" value="NatA_aux_su"/>
    <property type="match status" value="2"/>
</dbReference>
<dbReference type="STRING" id="931890.G8JQP4"/>
<keyword evidence="7" id="KW-1185">Reference proteome</keyword>
<dbReference type="Gene3D" id="1.25.40.1010">
    <property type="match status" value="1"/>
</dbReference>
<dbReference type="GO" id="GO:0031415">
    <property type="term" value="C:NatA complex"/>
    <property type="evidence" value="ECO:0007669"/>
    <property type="project" value="EnsemblFungi"/>
</dbReference>
<dbReference type="SUPFAM" id="SSF48452">
    <property type="entry name" value="TPR-like"/>
    <property type="match status" value="2"/>
</dbReference>
<dbReference type="InterPro" id="IPR019734">
    <property type="entry name" value="TPR_rpt"/>
</dbReference>
<evidence type="ECO:0000313" key="6">
    <source>
        <dbReference type="EMBL" id="AET39028.1"/>
    </source>
</evidence>
<feature type="repeat" description="TPR" evidence="3">
    <location>
        <begin position="386"/>
        <end position="419"/>
    </location>
</feature>
<dbReference type="Proteomes" id="UP000006790">
    <property type="component" value="Chromosome 3"/>
</dbReference>
<dbReference type="SMART" id="SM00028">
    <property type="entry name" value="TPR"/>
    <property type="match status" value="3"/>
</dbReference>
<evidence type="ECO:0000313" key="7">
    <source>
        <dbReference type="Proteomes" id="UP000006790"/>
    </source>
</evidence>
<dbReference type="AlphaFoldDB" id="G8JQP4"/>
<name>G8JQP4_ERECY</name>
<evidence type="ECO:0000256" key="4">
    <source>
        <dbReference type="SAM" id="Coils"/>
    </source>
</evidence>
<dbReference type="InterPro" id="IPR011990">
    <property type="entry name" value="TPR-like_helical_dom_sf"/>
</dbReference>
<reference evidence="7" key="1">
    <citation type="journal article" date="2012" name="G3 (Bethesda)">
        <title>Pichia sorbitophila, an interspecies yeast hybrid reveals early steps of genome resolution following polyploidization.</title>
        <authorList>
            <person name="Leh Louis V."/>
            <person name="Despons L."/>
            <person name="Friedrich A."/>
            <person name="Martin T."/>
            <person name="Durrens P."/>
            <person name="Casaregola S."/>
            <person name="Neuveglise C."/>
            <person name="Fairhead C."/>
            <person name="Marck C."/>
            <person name="Cruz J.A."/>
            <person name="Straub M.L."/>
            <person name="Kugler V."/>
            <person name="Sacerdot C."/>
            <person name="Uzunov Z."/>
            <person name="Thierry A."/>
            <person name="Weiss S."/>
            <person name="Bleykasten C."/>
            <person name="De Montigny J."/>
            <person name="Jacques N."/>
            <person name="Jung P."/>
            <person name="Lemaire M."/>
            <person name="Mallet S."/>
            <person name="Morel G."/>
            <person name="Richard G.F."/>
            <person name="Sarkar A."/>
            <person name="Savel G."/>
            <person name="Schacherer J."/>
            <person name="Seret M.L."/>
            <person name="Talla E."/>
            <person name="Samson G."/>
            <person name="Jubin C."/>
            <person name="Poulain J."/>
            <person name="Vacherie B."/>
            <person name="Barbe V."/>
            <person name="Pelletier E."/>
            <person name="Sherman D.J."/>
            <person name="Westhof E."/>
            <person name="Weissenbach J."/>
            <person name="Baret P.V."/>
            <person name="Wincker P."/>
            <person name="Gaillardin C."/>
            <person name="Dujon B."/>
            <person name="Souciet J.L."/>
        </authorList>
    </citation>
    <scope>NUCLEOTIDE SEQUENCE [LARGE SCALE GENOMIC DNA]</scope>
    <source>
        <strain evidence="7">CBS 270.75 / DBVPG 7215 / KCTC 17166 / NRRL Y-17582</strain>
    </source>
</reference>
<proteinExistence type="predicted"/>
<dbReference type="EMBL" id="CP002499">
    <property type="protein sequence ID" value="AET39028.1"/>
    <property type="molecule type" value="Genomic_DNA"/>
</dbReference>
<accession>G8JQP4</accession>
<dbReference type="PROSITE" id="PS50005">
    <property type="entry name" value="TPR"/>
    <property type="match status" value="1"/>
</dbReference>
<evidence type="ECO:0000256" key="1">
    <source>
        <dbReference type="ARBA" id="ARBA00022737"/>
    </source>
</evidence>
<keyword evidence="1" id="KW-0677">Repeat</keyword>
<dbReference type="OrthoDB" id="10263032at2759"/>
<evidence type="ECO:0000256" key="5">
    <source>
        <dbReference type="SAM" id="MobiDB-lite"/>
    </source>
</evidence>
<dbReference type="GO" id="GO:0043022">
    <property type="term" value="F:ribosome binding"/>
    <property type="evidence" value="ECO:0007669"/>
    <property type="project" value="EnsemblFungi"/>
</dbReference>
<dbReference type="GeneID" id="11469154"/>
<dbReference type="Gene3D" id="1.25.40.1040">
    <property type="match status" value="1"/>
</dbReference>
<sequence length="843" mass="97981">MSRRKAAVGQKPVALGSGRSKDDNNMLEALKLYENKSYKKSLKILDGILKKNSTHVESLALKGLNLVFTEQKQDAELYVKKAVSRITGTLASPICCHILGIYYRQVKQYANSITWFQASLDNGSTNKQIYRDISSLQSQERDYTNLLVSRKVYWETFMGYRANWTALAIAYDLNSQYSEAVNLLSRFEELAKGKLTETEAYEHNECLMYKNDLMYKAAGDDEQHLKAVLNNLDKIEPDVFDKYGWLERRAAVYMKLGSSKEAAKVYRTLIKRNPDNFNYYKLLEISLDIQSNNRIRKALYEKLETFYPRAEPPKFIPLTFIKDETELEKKLNHYIVSQLKRGVPATFCNVIPLYKQRGEVISSIAEKIVLEYYNTLDDKEFPIQYVWTVYYLAQHYLFLKDFKKAKDYIEKAIEHTPTLVELYILNGRILKHLGLLEEAAWTVEKGRTLDLQDRFINTKSVEYFLGANMIDKAVQLVSLFTKNDNDANGVKDLHLMEASWFIIKQAEAYYRLYVEHSKKLQSLKNEQTSISEEERENKTAELKELEYQTEKCRGLALKRFMAIPKIYKQFDDDKLDFHSYCMRKGTPRAYVEMLQWGDRIFCKPMFVRAMLGAAKIYFSMQDELDLTEQFTSEQTNAAKKANKKARKEALAFNKRKEAEKKQVLAYADDEDVFGETLVAVKSPLEAFYTEFYKPFLNQADDNDKYHLLEFQYQARTGKLALSLGALTKYAKFHGKSSPMVGCMILILLDMTRESAPYEDIAKKVAIKGIETEFKKFPLEKFSDDSFNWLEYLTSNYKVNLRSLLFLYQANISIVPQDKLKELIIESLSNVEPFIQNSILQYEL</sequence>
<feature type="region of interest" description="Disordered" evidence="5">
    <location>
        <begin position="1"/>
        <end position="20"/>
    </location>
</feature>
<dbReference type="RefSeq" id="XP_003645845.1">
    <property type="nucleotide sequence ID" value="XM_003645797.1"/>
</dbReference>
<dbReference type="InterPro" id="IPR021183">
    <property type="entry name" value="NatA_aux_su"/>
</dbReference>
<organism evidence="6 7">
    <name type="scientific">Eremothecium cymbalariae (strain CBS 270.75 / DBVPG 7215 / KCTC 17166 / NRRL Y-17582)</name>
    <name type="common">Yeast</name>
    <dbReference type="NCBI Taxonomy" id="931890"/>
    <lineage>
        <taxon>Eukaryota</taxon>
        <taxon>Fungi</taxon>
        <taxon>Dikarya</taxon>
        <taxon>Ascomycota</taxon>
        <taxon>Saccharomycotina</taxon>
        <taxon>Saccharomycetes</taxon>
        <taxon>Saccharomycetales</taxon>
        <taxon>Saccharomycetaceae</taxon>
        <taxon>Eremothecium</taxon>
    </lineage>
</organism>
<dbReference type="PANTHER" id="PTHR22767">
    <property type="entry name" value="N-TERMINAL ACETYLTRANSFERASE-RELATED"/>
    <property type="match status" value="1"/>
</dbReference>
<feature type="coiled-coil region" evidence="4">
    <location>
        <begin position="506"/>
        <end position="550"/>
    </location>
</feature>
<dbReference type="PIRSF" id="PIRSF000422">
    <property type="entry name" value="N-terminal-AcTrfase-A_aux_su"/>
    <property type="match status" value="1"/>
</dbReference>
<evidence type="ECO:0000256" key="3">
    <source>
        <dbReference type="PROSITE-ProRule" id="PRU00339"/>
    </source>
</evidence>
<dbReference type="FunCoup" id="G8JQP4">
    <property type="interactions" value="1050"/>
</dbReference>
<dbReference type="OMA" id="HTAINYD"/>
<protein>
    <recommendedName>
        <fullName evidence="8">N-terminal acetyltransferase A complex subunit NAT1</fullName>
    </recommendedName>
</protein>
<evidence type="ECO:0000256" key="2">
    <source>
        <dbReference type="ARBA" id="ARBA00022803"/>
    </source>
</evidence>
<dbReference type="HOGENOM" id="CLU_006686_1_1_1"/>
<dbReference type="KEGG" id="erc:Ecym_3556"/>
<dbReference type="PANTHER" id="PTHR22767:SF2">
    <property type="entry name" value="N(ALPHA)-ACETYLTRANSFERASE 15_16, ISOFORM A"/>
    <property type="match status" value="1"/>
</dbReference>
<dbReference type="InParanoid" id="G8JQP4"/>
<keyword evidence="2 3" id="KW-0802">TPR repeat</keyword>
<gene>
    <name evidence="6" type="ordered locus">Ecym_3556</name>
</gene>
<dbReference type="GO" id="GO:0004596">
    <property type="term" value="F:protein-N-terminal amino-acid acetyltransferase activity"/>
    <property type="evidence" value="ECO:0007669"/>
    <property type="project" value="EnsemblFungi"/>
</dbReference>
<keyword evidence="4" id="KW-0175">Coiled coil</keyword>